<dbReference type="Gene3D" id="3.30.565.10">
    <property type="entry name" value="Histidine kinase-like ATPase, C-terminal domain"/>
    <property type="match status" value="1"/>
</dbReference>
<dbReference type="SUPFAM" id="SSF55874">
    <property type="entry name" value="ATPase domain of HSP90 chaperone/DNA topoisomerase II/histidine kinase"/>
    <property type="match status" value="1"/>
</dbReference>
<dbReference type="InterPro" id="IPR001789">
    <property type="entry name" value="Sig_transdc_resp-reg_receiver"/>
</dbReference>
<dbReference type="PATRIC" id="fig|1268237.3.peg.910"/>
<evidence type="ECO:0000256" key="6">
    <source>
        <dbReference type="ARBA" id="ARBA00022679"/>
    </source>
</evidence>
<keyword evidence="12" id="KW-0902">Two-component regulatory system</keyword>
<comment type="subcellular location">
    <subcellularLocation>
        <location evidence="2">Cell membrane</location>
        <topology evidence="2">Multi-pass membrane protein</topology>
    </subcellularLocation>
</comment>
<evidence type="ECO:0000313" key="23">
    <source>
        <dbReference type="Proteomes" id="UP000023775"/>
    </source>
</evidence>
<dbReference type="InterPro" id="IPR004358">
    <property type="entry name" value="Sig_transdc_His_kin-like_C"/>
</dbReference>
<dbReference type="PROSITE" id="PS50885">
    <property type="entry name" value="HAMP"/>
    <property type="match status" value="1"/>
</dbReference>
<dbReference type="InterPro" id="IPR037952">
    <property type="entry name" value="Sensor_TorS"/>
</dbReference>
<dbReference type="EC" id="2.7.13.3" evidence="3"/>
<dbReference type="SMART" id="SM00448">
    <property type="entry name" value="REC"/>
    <property type="match status" value="1"/>
</dbReference>
<feature type="modified residue" description="Phosphohistidine" evidence="14">
    <location>
        <position position="876"/>
    </location>
</feature>
<dbReference type="CDD" id="cd16172">
    <property type="entry name" value="TorS_sensor_domain"/>
    <property type="match status" value="1"/>
</dbReference>
<dbReference type="Gene3D" id="1.20.120.160">
    <property type="entry name" value="HPT domain"/>
    <property type="match status" value="1"/>
</dbReference>
<dbReference type="InterPro" id="IPR008207">
    <property type="entry name" value="Sig_transdc_His_kin_Hpt_dom"/>
</dbReference>
<keyword evidence="10" id="KW-0067">ATP-binding</keyword>
<evidence type="ECO:0000313" key="22">
    <source>
        <dbReference type="EMBL" id="ENY73030.1"/>
    </source>
</evidence>
<dbReference type="PROSITE" id="PS50894">
    <property type="entry name" value="HPT"/>
    <property type="match status" value="1"/>
</dbReference>
<evidence type="ECO:0000256" key="7">
    <source>
        <dbReference type="ARBA" id="ARBA00022692"/>
    </source>
</evidence>
<evidence type="ECO:0000259" key="20">
    <source>
        <dbReference type="PROSITE" id="PS50885"/>
    </source>
</evidence>
<dbReference type="Pfam" id="PF00672">
    <property type="entry name" value="HAMP"/>
    <property type="match status" value="1"/>
</dbReference>
<keyword evidence="5 15" id="KW-0597">Phosphoprotein</keyword>
<dbReference type="SMART" id="SM00388">
    <property type="entry name" value="HisKA"/>
    <property type="match status" value="1"/>
</dbReference>
<dbReference type="InterPro" id="IPR003594">
    <property type="entry name" value="HATPase_dom"/>
</dbReference>
<dbReference type="InterPro" id="IPR014302">
    <property type="entry name" value="Sig_transdc_His_kinase_TorS"/>
</dbReference>
<dbReference type="GO" id="GO:0005524">
    <property type="term" value="F:ATP binding"/>
    <property type="evidence" value="ECO:0007669"/>
    <property type="project" value="UniProtKB-KW"/>
</dbReference>
<keyword evidence="6" id="KW-0808">Transferase</keyword>
<evidence type="ECO:0000256" key="9">
    <source>
        <dbReference type="ARBA" id="ARBA00022777"/>
    </source>
</evidence>
<accession>N9U3T8</accession>
<reference evidence="22 23" key="1">
    <citation type="journal article" date="2013" name="Genome Announc.">
        <title>Draft Genome Sequence of the Aeromonas diversa Type Strain.</title>
        <authorList>
            <person name="Farfan M."/>
            <person name="Spataro N."/>
            <person name="Sanglas A."/>
            <person name="Albarral V."/>
            <person name="Loren J.G."/>
            <person name="Bosch E."/>
            <person name="Fuste M.C."/>
        </authorList>
    </citation>
    <scope>NUCLEOTIDE SEQUENCE [LARGE SCALE GENOMIC DNA]</scope>
    <source>
        <strain evidence="22 23">2478-85</strain>
    </source>
</reference>
<evidence type="ECO:0000256" key="13">
    <source>
        <dbReference type="ARBA" id="ARBA00023136"/>
    </source>
</evidence>
<dbReference type="PIRSF" id="PIRSF036437">
    <property type="entry name" value="HK_TorS"/>
    <property type="match status" value="1"/>
</dbReference>
<dbReference type="Gene3D" id="1.10.287.130">
    <property type="match status" value="1"/>
</dbReference>
<dbReference type="InterPro" id="IPR036097">
    <property type="entry name" value="HisK_dim/P_sf"/>
</dbReference>
<evidence type="ECO:0000256" key="4">
    <source>
        <dbReference type="ARBA" id="ARBA00022475"/>
    </source>
</evidence>
<keyword evidence="16" id="KW-0175">Coiled coil</keyword>
<dbReference type="Gene3D" id="1.20.58.920">
    <property type="match status" value="1"/>
</dbReference>
<comment type="catalytic activity">
    <reaction evidence="1">
        <text>ATP + protein L-histidine = ADP + protein N-phospho-L-histidine.</text>
        <dbReference type="EC" id="2.7.13.3"/>
    </reaction>
</comment>
<dbReference type="SMART" id="SM00304">
    <property type="entry name" value="HAMP"/>
    <property type="match status" value="1"/>
</dbReference>
<dbReference type="SUPFAM" id="SSF158472">
    <property type="entry name" value="HAMP domain-like"/>
    <property type="match status" value="1"/>
</dbReference>
<dbReference type="AlphaFoldDB" id="N9U3T8"/>
<evidence type="ECO:0000256" key="14">
    <source>
        <dbReference type="PROSITE-ProRule" id="PRU00110"/>
    </source>
</evidence>
<feature type="transmembrane region" description="Helical" evidence="17">
    <location>
        <begin position="12"/>
        <end position="33"/>
    </location>
</feature>
<protein>
    <recommendedName>
        <fullName evidence="3">histidine kinase</fullName>
        <ecNumber evidence="3">2.7.13.3</ecNumber>
    </recommendedName>
</protein>
<dbReference type="Pfam" id="PF01627">
    <property type="entry name" value="Hpt"/>
    <property type="match status" value="1"/>
</dbReference>
<dbReference type="InterPro" id="IPR036641">
    <property type="entry name" value="HPT_dom_sf"/>
</dbReference>
<dbReference type="CDD" id="cd17546">
    <property type="entry name" value="REC_hyHK_CKI1_RcsC-like"/>
    <property type="match status" value="1"/>
</dbReference>
<dbReference type="FunFam" id="1.10.287.130:FF:000004">
    <property type="entry name" value="Ethylene receptor 1"/>
    <property type="match status" value="1"/>
</dbReference>
<keyword evidence="13 17" id="KW-0472">Membrane</keyword>
<dbReference type="Pfam" id="PF00512">
    <property type="entry name" value="HisKA"/>
    <property type="match status" value="1"/>
</dbReference>
<dbReference type="Gene3D" id="6.10.340.10">
    <property type="match status" value="1"/>
</dbReference>
<dbReference type="PANTHER" id="PTHR45339">
    <property type="entry name" value="HYBRID SIGNAL TRANSDUCTION HISTIDINE KINASE J"/>
    <property type="match status" value="1"/>
</dbReference>
<dbReference type="SUPFAM" id="SSF52172">
    <property type="entry name" value="CheY-like"/>
    <property type="match status" value="1"/>
</dbReference>
<name>N9U3T8_9GAMM</name>
<evidence type="ECO:0000259" key="19">
    <source>
        <dbReference type="PROSITE" id="PS50110"/>
    </source>
</evidence>
<dbReference type="InterPro" id="IPR003660">
    <property type="entry name" value="HAMP_dom"/>
</dbReference>
<dbReference type="PRINTS" id="PR00344">
    <property type="entry name" value="BCTRLSENSOR"/>
</dbReference>
<feature type="transmembrane region" description="Helical" evidence="17">
    <location>
        <begin position="327"/>
        <end position="348"/>
    </location>
</feature>
<comment type="caution">
    <text evidence="22">The sequence shown here is derived from an EMBL/GenBank/DDBJ whole genome shotgun (WGS) entry which is preliminary data.</text>
</comment>
<dbReference type="PROSITE" id="PS50110">
    <property type="entry name" value="RESPONSE_REGULATORY"/>
    <property type="match status" value="1"/>
</dbReference>
<gene>
    <name evidence="22" type="ORF">G114_04636</name>
</gene>
<evidence type="ECO:0000256" key="8">
    <source>
        <dbReference type="ARBA" id="ARBA00022741"/>
    </source>
</evidence>
<dbReference type="SUPFAM" id="SSF47384">
    <property type="entry name" value="Homodimeric domain of signal transducing histidine kinase"/>
    <property type="match status" value="1"/>
</dbReference>
<dbReference type="Pfam" id="PF21689">
    <property type="entry name" value="TorS_sensor_domain"/>
    <property type="match status" value="1"/>
</dbReference>
<dbReference type="NCBIfam" id="TIGR02956">
    <property type="entry name" value="TMAO_torS"/>
    <property type="match status" value="1"/>
</dbReference>
<dbReference type="eggNOG" id="COG2205">
    <property type="taxonomic scope" value="Bacteria"/>
</dbReference>
<dbReference type="FunFam" id="3.30.565.10:FF:000010">
    <property type="entry name" value="Sensor histidine kinase RcsC"/>
    <property type="match status" value="1"/>
</dbReference>
<dbReference type="RefSeq" id="WP_005349042.1">
    <property type="nucleotide sequence ID" value="NZ_APVG01000008.1"/>
</dbReference>
<feature type="modified residue" description="4-aspartylphosphate" evidence="15">
    <location>
        <position position="744"/>
    </location>
</feature>
<dbReference type="Gene3D" id="3.40.50.2300">
    <property type="match status" value="1"/>
</dbReference>
<dbReference type="Pfam" id="PF02518">
    <property type="entry name" value="HATPase_c"/>
    <property type="match status" value="1"/>
</dbReference>
<dbReference type="InterPro" id="IPR005467">
    <property type="entry name" value="His_kinase_dom"/>
</dbReference>
<dbReference type="GO" id="GO:0005886">
    <property type="term" value="C:plasma membrane"/>
    <property type="evidence" value="ECO:0007669"/>
    <property type="project" value="UniProtKB-SubCell"/>
</dbReference>
<organism evidence="22 23">
    <name type="scientific">Aeromonas diversa CDC 2478-85</name>
    <dbReference type="NCBI Taxonomy" id="1268237"/>
    <lineage>
        <taxon>Bacteria</taxon>
        <taxon>Pseudomonadati</taxon>
        <taxon>Pseudomonadota</taxon>
        <taxon>Gammaproteobacteria</taxon>
        <taxon>Aeromonadales</taxon>
        <taxon>Aeromonadaceae</taxon>
        <taxon>Aeromonas</taxon>
    </lineage>
</organism>
<keyword evidence="11 17" id="KW-1133">Transmembrane helix</keyword>
<dbReference type="CDD" id="cd00082">
    <property type="entry name" value="HisKA"/>
    <property type="match status" value="1"/>
</dbReference>
<evidence type="ECO:0000256" key="5">
    <source>
        <dbReference type="ARBA" id="ARBA00022553"/>
    </source>
</evidence>
<dbReference type="PANTHER" id="PTHR45339:SF1">
    <property type="entry name" value="HYBRID SIGNAL TRANSDUCTION HISTIDINE KINASE J"/>
    <property type="match status" value="1"/>
</dbReference>
<dbReference type="PROSITE" id="PS50109">
    <property type="entry name" value="HIS_KIN"/>
    <property type="match status" value="1"/>
</dbReference>
<evidence type="ECO:0000256" key="16">
    <source>
        <dbReference type="SAM" id="Coils"/>
    </source>
</evidence>
<dbReference type="InterPro" id="IPR011006">
    <property type="entry name" value="CheY-like_superfamily"/>
</dbReference>
<dbReference type="Proteomes" id="UP000023775">
    <property type="component" value="Unassembled WGS sequence"/>
</dbReference>
<feature type="domain" description="HPt" evidence="21">
    <location>
        <begin position="836"/>
        <end position="919"/>
    </location>
</feature>
<dbReference type="InterPro" id="IPR003661">
    <property type="entry name" value="HisK_dim/P_dom"/>
</dbReference>
<keyword evidence="9" id="KW-0418">Kinase</keyword>
<feature type="domain" description="HAMP" evidence="20">
    <location>
        <begin position="353"/>
        <end position="406"/>
    </location>
</feature>
<feature type="domain" description="Histidine kinase" evidence="18">
    <location>
        <begin position="456"/>
        <end position="678"/>
    </location>
</feature>
<evidence type="ECO:0000256" key="11">
    <source>
        <dbReference type="ARBA" id="ARBA00022989"/>
    </source>
</evidence>
<feature type="coiled-coil region" evidence="16">
    <location>
        <begin position="408"/>
        <end position="446"/>
    </location>
</feature>
<dbReference type="Pfam" id="PF00072">
    <property type="entry name" value="Response_reg"/>
    <property type="match status" value="1"/>
</dbReference>
<evidence type="ECO:0000256" key="10">
    <source>
        <dbReference type="ARBA" id="ARBA00022840"/>
    </source>
</evidence>
<keyword evidence="4" id="KW-1003">Cell membrane</keyword>
<evidence type="ECO:0000256" key="2">
    <source>
        <dbReference type="ARBA" id="ARBA00004651"/>
    </source>
</evidence>
<keyword evidence="23" id="KW-1185">Reference proteome</keyword>
<dbReference type="InterPro" id="IPR036890">
    <property type="entry name" value="HATPase_C_sf"/>
</dbReference>
<sequence>MSLLSSLRGRLLIAFSLMALLTLGASLLGWLGLGHIATLAQRMERTLPALDSARELARVGGDILATSRLLVASDSEAERTRQGQRLTLEGRRLVALVASLDREGDEARRVRLEQLQLALIGNLGRQGLLVGERLDLDLRGRRLRESLVQDAGEVAELARSQMENAQSLLVAGMGELYGLSGAAARARLDSLLDRDLDWLEQMTELRHRALALQQRIEETGRAASGDEVTALMGLIDQDLAVMGLRADALADPERRGAARAALTRLVQAERLGRVRGQWLDTERMIGELSGRNQQLMATMNGEVAELVAQERARLGERQHLLAERLRLLTRALALIGLISLALMGILMGRVVQRGILVPLRAATGAIERLARGELDVTLPNPARSDELAAMGAALEVFRRNAIELRGYQAELEQRVSERTQALNEANDRLALEVDRQKEARAEAEQANRAKSVFLATMSHEIRTPMNGILGGLSLLEGTPLDSEQRRYLGAVEHSGESLLEILNDILDYSKIEAGHLEARRVPFNLHALLEDLVALFAPKAEGRGLSLTLNCAATVSTVVEGDAGKLRQVLANLIGNAIKFTRHGGVTLTVGPLECAGPCLQPCLRFTVSDTGPGIPAGEQEAVFEAFRQRGRDAGHLGGTGLGLAISRRLVQAMGGFLALESQPGEGCRFSFSLSLQPAELLAPEPVTLHVGGAHLLLVEDNPINRLVAEGMLRRLGHRVTLAEDGRSALTLVTERPFDLALIDLNLPDTDGITLREDLAEISLEEHGRPLPALAVTAQMYPEDVQRCLDAGFAGFVGKPLRLATLGAAIAAHWQGPLTGQEEGPTSPRQGLARDRALLGEERGARLLTLFQEQGEQLVGELLASEPGEARRQLAHRLRGSALSLEVTPLAELCLAIERGESGIEGLAACWRQTLAALK</sequence>
<evidence type="ECO:0000259" key="21">
    <source>
        <dbReference type="PROSITE" id="PS50894"/>
    </source>
</evidence>
<keyword evidence="8" id="KW-0547">Nucleotide-binding</keyword>
<feature type="domain" description="Response regulatory" evidence="19">
    <location>
        <begin position="695"/>
        <end position="814"/>
    </location>
</feature>
<evidence type="ECO:0000256" key="12">
    <source>
        <dbReference type="ARBA" id="ARBA00023012"/>
    </source>
</evidence>
<dbReference type="OrthoDB" id="6724607at2"/>
<evidence type="ECO:0000259" key="18">
    <source>
        <dbReference type="PROSITE" id="PS50109"/>
    </source>
</evidence>
<evidence type="ECO:0000256" key="15">
    <source>
        <dbReference type="PROSITE-ProRule" id="PRU00169"/>
    </source>
</evidence>
<dbReference type="EMBL" id="APVG01000008">
    <property type="protein sequence ID" value="ENY73030.1"/>
    <property type="molecule type" value="Genomic_DNA"/>
</dbReference>
<dbReference type="SUPFAM" id="SSF47226">
    <property type="entry name" value="Histidine-containing phosphotransfer domain, HPT domain"/>
    <property type="match status" value="1"/>
</dbReference>
<proteinExistence type="predicted"/>
<evidence type="ECO:0000256" key="17">
    <source>
        <dbReference type="SAM" id="Phobius"/>
    </source>
</evidence>
<dbReference type="InterPro" id="IPR038188">
    <property type="entry name" value="TorS_sensor_sf"/>
</dbReference>
<keyword evidence="7 17" id="KW-0812">Transmembrane</keyword>
<dbReference type="GO" id="GO:0000155">
    <property type="term" value="F:phosphorelay sensor kinase activity"/>
    <property type="evidence" value="ECO:0007669"/>
    <property type="project" value="InterPro"/>
</dbReference>
<dbReference type="SMART" id="SM00387">
    <property type="entry name" value="HATPase_c"/>
    <property type="match status" value="1"/>
</dbReference>
<evidence type="ECO:0000256" key="3">
    <source>
        <dbReference type="ARBA" id="ARBA00012438"/>
    </source>
</evidence>
<evidence type="ECO:0000256" key="1">
    <source>
        <dbReference type="ARBA" id="ARBA00000085"/>
    </source>
</evidence>